<name>A0A179D6R0_9BACT</name>
<dbReference type="STRING" id="999894.TDIS_0508"/>
<evidence type="ECO:0000313" key="1">
    <source>
        <dbReference type="EMBL" id="OAQ21288.1"/>
    </source>
</evidence>
<dbReference type="AlphaFoldDB" id="A0A179D6R0"/>
<protein>
    <submittedName>
        <fullName evidence="1">Uncharacterized protein</fullName>
    </submittedName>
</protein>
<dbReference type="EMBL" id="LWLG01000002">
    <property type="protein sequence ID" value="OAQ21288.1"/>
    <property type="molecule type" value="Genomic_DNA"/>
</dbReference>
<proteinExistence type="predicted"/>
<gene>
    <name evidence="1" type="ORF">TDIS_0508</name>
</gene>
<sequence length="68" mass="7789">MKSLYRSEAEAKISGNAVASLARKRYRRADLLPLPLAEKYRGSLFEAKHLMALKSSSKTLERKRSNFF</sequence>
<keyword evidence="2" id="KW-1185">Reference proteome</keyword>
<evidence type="ECO:0000313" key="2">
    <source>
        <dbReference type="Proteomes" id="UP000078390"/>
    </source>
</evidence>
<reference evidence="1 2" key="1">
    <citation type="submission" date="2016-04" db="EMBL/GenBank/DDBJ databases">
        <title>Genome analysis of Thermosulfurimonas dismutans, the first thermophilic sulfur-disproportionating bacterium of the phylum Thermodesulfobacteria.</title>
        <authorList>
            <person name="Mardanov A.V."/>
            <person name="Beletsky A.V."/>
            <person name="Kadnikov V.V."/>
            <person name="Slobodkin A.I."/>
            <person name="Ravin N.V."/>
        </authorList>
    </citation>
    <scope>NUCLEOTIDE SEQUENCE [LARGE SCALE GENOMIC DNA]</scope>
    <source>
        <strain evidence="1 2">S95</strain>
    </source>
</reference>
<comment type="caution">
    <text evidence="1">The sequence shown here is derived from an EMBL/GenBank/DDBJ whole genome shotgun (WGS) entry which is preliminary data.</text>
</comment>
<accession>A0A179D6R0</accession>
<dbReference type="Proteomes" id="UP000078390">
    <property type="component" value="Unassembled WGS sequence"/>
</dbReference>
<organism evidence="1 2">
    <name type="scientific">Thermosulfurimonas dismutans</name>
    <dbReference type="NCBI Taxonomy" id="999894"/>
    <lineage>
        <taxon>Bacteria</taxon>
        <taxon>Pseudomonadati</taxon>
        <taxon>Thermodesulfobacteriota</taxon>
        <taxon>Thermodesulfobacteria</taxon>
        <taxon>Thermodesulfobacteriales</taxon>
        <taxon>Thermodesulfobacteriaceae</taxon>
        <taxon>Thermosulfurimonas</taxon>
    </lineage>
</organism>